<accession>A0A517VZ43</accession>
<evidence type="ECO:0000313" key="1">
    <source>
        <dbReference type="EMBL" id="QDT98267.1"/>
    </source>
</evidence>
<sequence>MSLFLSITILAFAPQIPHENEQPPAQAEKPQMTTNFTTFDQLADSLSSRVQTGTLLFSKGDCLAVRIYTKSAYTHVAMVVIRNGEPLVYDSMNGTGARCLTLKNYLNTQRPATIHIFQPKTKFNPSMTAEYEHYLDQKLGTPYSIKHHLTGSRAKGIHCAEYAIDALSACNLMKANAPAKVSPASLVTGIVKSDRYTPSITFELKRPPRVSEKSSSWCHQLWIDTKNCTSACCIKLRGWVFCQ</sequence>
<dbReference type="Gene3D" id="3.90.1720.10">
    <property type="entry name" value="endopeptidase domain like (from Nostoc punctiforme)"/>
    <property type="match status" value="1"/>
</dbReference>
<dbReference type="Pfam" id="PF05708">
    <property type="entry name" value="Peptidase_C92"/>
    <property type="match status" value="1"/>
</dbReference>
<reference evidence="1 2" key="1">
    <citation type="submission" date="2019-03" db="EMBL/GenBank/DDBJ databases">
        <title>Deep-cultivation of Planctomycetes and their phenomic and genomic characterization uncovers novel biology.</title>
        <authorList>
            <person name="Wiegand S."/>
            <person name="Jogler M."/>
            <person name="Boedeker C."/>
            <person name="Pinto D."/>
            <person name="Vollmers J."/>
            <person name="Rivas-Marin E."/>
            <person name="Kohn T."/>
            <person name="Peeters S.H."/>
            <person name="Heuer A."/>
            <person name="Rast P."/>
            <person name="Oberbeckmann S."/>
            <person name="Bunk B."/>
            <person name="Jeske O."/>
            <person name="Meyerdierks A."/>
            <person name="Storesund J.E."/>
            <person name="Kallscheuer N."/>
            <person name="Luecker S."/>
            <person name="Lage O.M."/>
            <person name="Pohl T."/>
            <person name="Merkel B.J."/>
            <person name="Hornburger P."/>
            <person name="Mueller R.-W."/>
            <person name="Bruemmer F."/>
            <person name="Labrenz M."/>
            <person name="Spormann A.M."/>
            <person name="Op den Camp H."/>
            <person name="Overmann J."/>
            <person name="Amann R."/>
            <person name="Jetten M.S.M."/>
            <person name="Mascher T."/>
            <person name="Medema M.H."/>
            <person name="Devos D.P."/>
            <person name="Kaster A.-K."/>
            <person name="Ovreas L."/>
            <person name="Rohde M."/>
            <person name="Galperin M.Y."/>
            <person name="Jogler C."/>
        </authorList>
    </citation>
    <scope>NUCLEOTIDE SEQUENCE [LARGE SCALE GENOMIC DNA]</scope>
    <source>
        <strain evidence="1 2">V144</strain>
    </source>
</reference>
<dbReference type="Proteomes" id="UP000318704">
    <property type="component" value="Chromosome"/>
</dbReference>
<protein>
    <recommendedName>
        <fullName evidence="3">Permuted papain-like amidase enzyme, YaeF/YiiX, C92 family</fullName>
    </recommendedName>
</protein>
<proteinExistence type="predicted"/>
<gene>
    <name evidence="1" type="ORF">V144x_37530</name>
</gene>
<evidence type="ECO:0000313" key="2">
    <source>
        <dbReference type="Proteomes" id="UP000318704"/>
    </source>
</evidence>
<dbReference type="KEGG" id="gaw:V144x_37530"/>
<dbReference type="AlphaFoldDB" id="A0A517VZ43"/>
<dbReference type="InterPro" id="IPR038765">
    <property type="entry name" value="Papain-like_cys_pep_sf"/>
</dbReference>
<dbReference type="RefSeq" id="WP_144986792.1">
    <property type="nucleotide sequence ID" value="NZ_CP037920.1"/>
</dbReference>
<dbReference type="EMBL" id="CP037920">
    <property type="protein sequence ID" value="QDT98267.1"/>
    <property type="molecule type" value="Genomic_DNA"/>
</dbReference>
<evidence type="ECO:0008006" key="3">
    <source>
        <dbReference type="Google" id="ProtNLM"/>
    </source>
</evidence>
<name>A0A517VZ43_9PLAN</name>
<organism evidence="1 2">
    <name type="scientific">Gimesia aquarii</name>
    <dbReference type="NCBI Taxonomy" id="2527964"/>
    <lineage>
        <taxon>Bacteria</taxon>
        <taxon>Pseudomonadati</taxon>
        <taxon>Planctomycetota</taxon>
        <taxon>Planctomycetia</taxon>
        <taxon>Planctomycetales</taxon>
        <taxon>Planctomycetaceae</taxon>
        <taxon>Gimesia</taxon>
    </lineage>
</organism>
<dbReference type="InterPro" id="IPR024453">
    <property type="entry name" value="Peptidase_C92"/>
</dbReference>
<dbReference type="SUPFAM" id="SSF54001">
    <property type="entry name" value="Cysteine proteinases"/>
    <property type="match status" value="1"/>
</dbReference>